<reference evidence="3 4" key="1">
    <citation type="submission" date="2016-07" db="EMBL/GenBank/DDBJ databases">
        <title>Multiple horizontal gene transfer events from other fungi enriched the ability of initially mycotrophic Trichoderma (Ascomycota) to feed on dead plant biomass.</title>
        <authorList>
            <consortium name="DOE Joint Genome Institute"/>
            <person name="Aerts A."/>
            <person name="Atanasova L."/>
            <person name="Chenthamara K."/>
            <person name="Zhang J."/>
            <person name="Grujic M."/>
            <person name="Henrissat B."/>
            <person name="Kuo A."/>
            <person name="Salamov A."/>
            <person name="Lipzen A."/>
            <person name="Labutti K."/>
            <person name="Barry K."/>
            <person name="Miao Y."/>
            <person name="Rahimi M.J."/>
            <person name="Shen Q."/>
            <person name="Grigoriev I.V."/>
            <person name="Kubicek C.P."/>
            <person name="Druzhinina I.S."/>
        </authorList>
    </citation>
    <scope>NUCLEOTIDE SEQUENCE [LARGE SCALE GENOMIC DNA]</scope>
    <source>
        <strain evidence="3 4">ATCC 18648</strain>
    </source>
</reference>
<feature type="compositionally biased region" description="Polar residues" evidence="1">
    <location>
        <begin position="741"/>
        <end position="750"/>
    </location>
</feature>
<evidence type="ECO:0000313" key="4">
    <source>
        <dbReference type="Proteomes" id="UP000240760"/>
    </source>
</evidence>
<feature type="compositionally biased region" description="Low complexity" evidence="1">
    <location>
        <begin position="418"/>
        <end position="427"/>
    </location>
</feature>
<keyword evidence="2" id="KW-0812">Transmembrane</keyword>
<feature type="region of interest" description="Disordered" evidence="1">
    <location>
        <begin position="641"/>
        <end position="662"/>
    </location>
</feature>
<evidence type="ECO:0000256" key="2">
    <source>
        <dbReference type="SAM" id="Phobius"/>
    </source>
</evidence>
<feature type="region of interest" description="Disordered" evidence="1">
    <location>
        <begin position="358"/>
        <end position="515"/>
    </location>
</feature>
<keyword evidence="4" id="KW-1185">Reference proteome</keyword>
<evidence type="ECO:0000313" key="3">
    <source>
        <dbReference type="EMBL" id="PTB80729.1"/>
    </source>
</evidence>
<feature type="compositionally biased region" description="Polar residues" evidence="1">
    <location>
        <begin position="641"/>
        <end position="657"/>
    </location>
</feature>
<feature type="compositionally biased region" description="Polar residues" evidence="1">
    <location>
        <begin position="481"/>
        <end position="491"/>
    </location>
</feature>
<feature type="compositionally biased region" description="Polar residues" evidence="1">
    <location>
        <begin position="329"/>
        <end position="341"/>
    </location>
</feature>
<dbReference type="STRING" id="983965.A0A2T4CGN9"/>
<dbReference type="EMBL" id="KZ679127">
    <property type="protein sequence ID" value="PTB80729.1"/>
    <property type="molecule type" value="Genomic_DNA"/>
</dbReference>
<feature type="compositionally biased region" description="Acidic residues" evidence="1">
    <location>
        <begin position="924"/>
        <end position="941"/>
    </location>
</feature>
<feature type="transmembrane region" description="Helical" evidence="2">
    <location>
        <begin position="990"/>
        <end position="1021"/>
    </location>
</feature>
<gene>
    <name evidence="3" type="ORF">M440DRAFT_1323786</name>
</gene>
<dbReference type="Proteomes" id="UP000240760">
    <property type="component" value="Unassembled WGS sequence"/>
</dbReference>
<sequence length="1032" mass="114013">MTLTQYIYTAIVFLRPWSRNDEPLAAIPRRLSFGYWLWRRPLYLISLTILVALTLHLINSKMSFFLPPKVSDAAPRRSISTPQTSSPASKKQQKQKEKQPQPPTRATATTEPRRSTSLGGWVRNMLPSQRPERGGTSRGQGYWEQMEKEGKARPRRRVTDSQYSMGDVSVDSEHITRWNVPKDLSEDRPHVVPKTPPPPQELEQQRRVVSSGLRSPSTSVGKLPRSWDWSPQKGSEDDFSVTRLGGVLQRGNRGDEGGGPSGVSGVPQSSILGTGAETVAKGKPPVSYELLRARSRARRLQRQSLKESGDYLGVQGVNPYTGEPDPLSPTDSSAASIVSHQETVHSVVSTWRDIWKHNRHHRPKGSPGHGEHVRGSDAAPSRSQKGKQKVRDLGKAVRWKRREWSSLQEPDLSPIAQSVKSASPSSRRASHAQRPTLAIQQPSDATTGEPVLGITPPRAEPLPTKASGNHEASSPEAITTPARSSSTSTEPQGGRSGRDNLTPQVGSTPDSQPVKVSFLGMGAERDMDTPCDEASTTLSASQSIQSTPAFYRGCDLRPRLNTPESMVTARSPHLCPISLGEAPPLIRLEESRLTAISHPEPTKTLKRLRRRRSKVKQSPSDGRAALVKAAKGVKGLKTLTTDTRGIQTATGQPQEQPVTPKRPACSRLLHQRTIKMDIKQGMRGLREGVLMSRTQRLEKACQPPSQGRAERQETSSSLRKTPDESNETKQPAFTPTTTTTGYSHQTSPSGYRQEALAEHRPPPTVARLDGSRYKAPTAMSLKHSSGNIPTNPDMRPEQSPISSVEAKSAGERQAGTTYLEKAHKAQSAEDCLRNRHLAKLAMLAQGDSSLHRSTFIQGQTLLATTPCNTSLIQDQYMQKSAMERELDLIGVQRQIHDRLEKHRHSENQDEGDIEDRLQRGWTLDDTDTPDEGSQEDNAGLEEQEKITRLERLLGNLKTLARLYLSTVWPMLDPRTLRVEHEGPMPFWKACLLMVLAVPAAAVGYVVAVQAVKLLFLLVWLMDYVEDGLAVWA</sequence>
<proteinExistence type="predicted"/>
<organism evidence="3 4">
    <name type="scientific">Trichoderma longibrachiatum ATCC 18648</name>
    <dbReference type="NCBI Taxonomy" id="983965"/>
    <lineage>
        <taxon>Eukaryota</taxon>
        <taxon>Fungi</taxon>
        <taxon>Dikarya</taxon>
        <taxon>Ascomycota</taxon>
        <taxon>Pezizomycotina</taxon>
        <taxon>Sordariomycetes</taxon>
        <taxon>Hypocreomycetidae</taxon>
        <taxon>Hypocreales</taxon>
        <taxon>Hypocreaceae</taxon>
        <taxon>Trichoderma</taxon>
    </lineage>
</organism>
<feature type="region of interest" description="Disordered" evidence="1">
    <location>
        <begin position="697"/>
        <end position="800"/>
    </location>
</feature>
<accession>A0A2T4CGN9</accession>
<protein>
    <submittedName>
        <fullName evidence="3">Uncharacterized protein</fullName>
    </submittedName>
</protein>
<feature type="compositionally biased region" description="Polar residues" evidence="1">
    <location>
        <begin position="499"/>
        <end position="511"/>
    </location>
</feature>
<feature type="region of interest" description="Disordered" evidence="1">
    <location>
        <begin position="299"/>
        <end position="341"/>
    </location>
</feature>
<keyword evidence="2" id="KW-1133">Transmembrane helix</keyword>
<evidence type="ECO:0000256" key="1">
    <source>
        <dbReference type="SAM" id="MobiDB-lite"/>
    </source>
</evidence>
<feature type="region of interest" description="Disordered" evidence="1">
    <location>
        <begin position="900"/>
        <end position="941"/>
    </location>
</feature>
<feature type="region of interest" description="Disordered" evidence="1">
    <location>
        <begin position="73"/>
        <end position="270"/>
    </location>
</feature>
<keyword evidence="2" id="KW-0472">Membrane</keyword>
<dbReference type="OrthoDB" id="3439820at2759"/>
<feature type="transmembrane region" description="Helical" evidence="2">
    <location>
        <begin position="41"/>
        <end position="59"/>
    </location>
</feature>
<dbReference type="AlphaFoldDB" id="A0A2T4CGN9"/>
<name>A0A2T4CGN9_TRILO</name>